<organism evidence="1">
    <name type="scientific">Anguilla anguilla</name>
    <name type="common">European freshwater eel</name>
    <name type="synonym">Muraena anguilla</name>
    <dbReference type="NCBI Taxonomy" id="7936"/>
    <lineage>
        <taxon>Eukaryota</taxon>
        <taxon>Metazoa</taxon>
        <taxon>Chordata</taxon>
        <taxon>Craniata</taxon>
        <taxon>Vertebrata</taxon>
        <taxon>Euteleostomi</taxon>
        <taxon>Actinopterygii</taxon>
        <taxon>Neopterygii</taxon>
        <taxon>Teleostei</taxon>
        <taxon>Anguilliformes</taxon>
        <taxon>Anguillidae</taxon>
        <taxon>Anguilla</taxon>
    </lineage>
</organism>
<reference evidence="1" key="2">
    <citation type="journal article" date="2015" name="Fish Shellfish Immunol.">
        <title>Early steps in the European eel (Anguilla anguilla)-Vibrio vulnificus interaction in the gills: Role of the RtxA13 toxin.</title>
        <authorList>
            <person name="Callol A."/>
            <person name="Pajuelo D."/>
            <person name="Ebbesson L."/>
            <person name="Teles M."/>
            <person name="MacKenzie S."/>
            <person name="Amaro C."/>
        </authorList>
    </citation>
    <scope>NUCLEOTIDE SEQUENCE</scope>
</reference>
<dbReference type="EMBL" id="GBXM01021200">
    <property type="protein sequence ID" value="JAH87377.1"/>
    <property type="molecule type" value="Transcribed_RNA"/>
</dbReference>
<sequence length="83" mass="9109">MRVCGIVQCRTAGVELCEVSGRTEGVWGGQVPEEENRRGEAGGFLKMYIFAVSSQVPQVFFILNVQPLKMCIYAPVCLPTLCP</sequence>
<name>A0A0E9WAK8_ANGAN</name>
<accession>A0A0E9WAK8</accession>
<reference evidence="1" key="1">
    <citation type="submission" date="2014-11" db="EMBL/GenBank/DDBJ databases">
        <authorList>
            <person name="Amaro Gonzalez C."/>
        </authorList>
    </citation>
    <scope>NUCLEOTIDE SEQUENCE</scope>
</reference>
<protein>
    <submittedName>
        <fullName evidence="1">Uncharacterized protein</fullName>
    </submittedName>
</protein>
<dbReference type="AlphaFoldDB" id="A0A0E9WAK8"/>
<evidence type="ECO:0000313" key="1">
    <source>
        <dbReference type="EMBL" id="JAH87377.1"/>
    </source>
</evidence>
<proteinExistence type="predicted"/>